<evidence type="ECO:0000313" key="1">
    <source>
        <dbReference type="EMBL" id="BAR95961.1"/>
    </source>
</evidence>
<evidence type="ECO:0000313" key="4">
    <source>
        <dbReference type="Proteomes" id="UP000217431"/>
    </source>
</evidence>
<gene>
    <name evidence="1" type="ORF">PI172_1233</name>
    <name evidence="2" type="ORF">PIOMA14_I_0591</name>
</gene>
<protein>
    <submittedName>
        <fullName evidence="2">Uncharacterized protein</fullName>
    </submittedName>
</protein>
<accession>A0A0H5B1I6</accession>
<sequence length="75" mass="8704">MPSLLNRKAIHLADDDVPRRHNICHGVDILLGKDTVCLHYVRTLDEDVLSVPYRSFSLFIVIRYTSILDALRERK</sequence>
<dbReference type="EMBL" id="AP014925">
    <property type="protein sequence ID" value="BAR95961.1"/>
    <property type="molecule type" value="Genomic_DNA"/>
</dbReference>
<dbReference type="Proteomes" id="UP000067008">
    <property type="component" value="Chromosome 2"/>
</dbReference>
<reference evidence="1 3" key="1">
    <citation type="submission" date="2015-07" db="EMBL/GenBank/DDBJ databases">
        <title>Complete genome sequence of Prevotella intermedia strain 17-2.</title>
        <authorList>
            <person name="Nambu T."/>
        </authorList>
    </citation>
    <scope>NUCLEOTIDE SEQUENCE [LARGE SCALE GENOMIC DNA]</scope>
    <source>
        <strain evidence="1 3">17-2</strain>
    </source>
</reference>
<dbReference type="RefSeq" id="WP_014709967.1">
    <property type="nucleotide sequence ID" value="NZ_AP014597.1"/>
</dbReference>
<dbReference type="Proteomes" id="UP000217431">
    <property type="component" value="Chromosome I"/>
</dbReference>
<name>A0A0H5B1I6_PREIN</name>
<evidence type="ECO:0000313" key="2">
    <source>
        <dbReference type="EMBL" id="BAU17099.1"/>
    </source>
</evidence>
<dbReference type="PATRIC" id="fig|28131.4.peg.1959"/>
<proteinExistence type="predicted"/>
<dbReference type="EMBL" id="AP014597">
    <property type="protein sequence ID" value="BAU17099.1"/>
    <property type="molecule type" value="Genomic_DNA"/>
</dbReference>
<dbReference type="AlphaFoldDB" id="A0A0H5B1I6"/>
<organism evidence="2 4">
    <name type="scientific">Prevotella intermedia</name>
    <dbReference type="NCBI Taxonomy" id="28131"/>
    <lineage>
        <taxon>Bacteria</taxon>
        <taxon>Pseudomonadati</taxon>
        <taxon>Bacteroidota</taxon>
        <taxon>Bacteroidia</taxon>
        <taxon>Bacteroidales</taxon>
        <taxon>Prevotellaceae</taxon>
        <taxon>Prevotella</taxon>
    </lineage>
</organism>
<evidence type="ECO:0000313" key="3">
    <source>
        <dbReference type="Proteomes" id="UP000067008"/>
    </source>
</evidence>
<reference evidence="2 4" key="2">
    <citation type="journal article" date="2016" name="DNA Res.">
        <title>The complete genome sequencing of Prevotella intermedia strain OMA14 and a subsequent fine-scale, intra-species genomic comparison reveal an unusual amplification of conjugative and mobile transposons and identify a novel Prevotella-lineage-specific repeat.</title>
        <authorList>
            <person name="Naito M."/>
            <person name="Ogura Y."/>
            <person name="Itoh T."/>
            <person name="Shoji M."/>
            <person name="Okamoto M."/>
            <person name="Hayashi T."/>
            <person name="Nakayama K."/>
        </authorList>
    </citation>
    <scope>NUCLEOTIDE SEQUENCE [LARGE SCALE GENOMIC DNA]</scope>
    <source>
        <strain evidence="2 4">OMA14</strain>
    </source>
</reference>